<dbReference type="SMART" id="SM00953">
    <property type="entry name" value="RES"/>
    <property type="match status" value="1"/>
</dbReference>
<keyword evidence="3" id="KW-1185">Reference proteome</keyword>
<comment type="caution">
    <text evidence="2">The sequence shown here is derived from an EMBL/GenBank/DDBJ whole genome shotgun (WGS) entry which is preliminary data.</text>
</comment>
<evidence type="ECO:0000313" key="3">
    <source>
        <dbReference type="Proteomes" id="UP001642900"/>
    </source>
</evidence>
<evidence type="ECO:0000259" key="1">
    <source>
        <dbReference type="SMART" id="SM00953"/>
    </source>
</evidence>
<accession>A0A6G4WIN3</accession>
<dbReference type="Pfam" id="PF08808">
    <property type="entry name" value="RES"/>
    <property type="match status" value="1"/>
</dbReference>
<dbReference type="AlphaFoldDB" id="A0A6G4WIN3"/>
<organism evidence="2 3">
    <name type="scientific">Allomesorhizobium camelthorni</name>
    <dbReference type="NCBI Taxonomy" id="475069"/>
    <lineage>
        <taxon>Bacteria</taxon>
        <taxon>Pseudomonadati</taxon>
        <taxon>Pseudomonadota</taxon>
        <taxon>Alphaproteobacteria</taxon>
        <taxon>Hyphomicrobiales</taxon>
        <taxon>Phyllobacteriaceae</taxon>
        <taxon>Allomesorhizobium</taxon>
    </lineage>
</organism>
<feature type="domain" description="RES" evidence="1">
    <location>
        <begin position="88"/>
        <end position="213"/>
    </location>
</feature>
<name>A0A6G4WIN3_9HYPH</name>
<dbReference type="InterPro" id="IPR014914">
    <property type="entry name" value="RES_dom"/>
</dbReference>
<gene>
    <name evidence="2" type="ORF">G6N73_23555</name>
</gene>
<reference evidence="2 3" key="1">
    <citation type="submission" date="2020-02" db="EMBL/GenBank/DDBJ databases">
        <title>Genome sequence of strain CCNWXJ40-4.</title>
        <authorList>
            <person name="Gao J."/>
            <person name="Sun J."/>
        </authorList>
    </citation>
    <scope>NUCLEOTIDE SEQUENCE [LARGE SCALE GENOMIC DNA]</scope>
    <source>
        <strain evidence="2 3">CCNWXJ 40-4</strain>
    </source>
</reference>
<dbReference type="Proteomes" id="UP001642900">
    <property type="component" value="Unassembled WGS sequence"/>
</dbReference>
<protein>
    <submittedName>
        <fullName evidence="2">RES family NAD+ phosphorylase</fullName>
    </submittedName>
</protein>
<proteinExistence type="predicted"/>
<evidence type="ECO:0000313" key="2">
    <source>
        <dbReference type="EMBL" id="NGO54086.1"/>
    </source>
</evidence>
<dbReference type="EMBL" id="JAAKZF010000043">
    <property type="protein sequence ID" value="NGO54086.1"/>
    <property type="molecule type" value="Genomic_DNA"/>
</dbReference>
<sequence>MDRCGAWRVVNGPAVRRRIHWHRTYRIIRSIHPPVNLFEDIADPRDWEALVAVEAKTNPRIRLGVGDLGKVPAARRVSGPGASFVMAPFVHCSTMRSGRFSDGSYGIYYAGDSEEVALAETIHHHGKFMRATFEDSGWTADFRVLIGSIDRDLDDVSAVPDVLHPDDYTASQIEGSRLRAAGSDGLVWGSVRMPGRWCIGIFWPDVLPVPVQGRHYSYHWNGARVDYVRQHDTGRVLAVA</sequence>